<dbReference type="Pfam" id="PF13432">
    <property type="entry name" value="TPR_16"/>
    <property type="match status" value="1"/>
</dbReference>
<comment type="caution">
    <text evidence="2">The sequence shown here is derived from an EMBL/GenBank/DDBJ whole genome shotgun (WGS) entry which is preliminary data.</text>
</comment>
<dbReference type="PROSITE" id="PS50005">
    <property type="entry name" value="TPR"/>
    <property type="match status" value="1"/>
</dbReference>
<dbReference type="InterPro" id="IPR019734">
    <property type="entry name" value="TPR_rpt"/>
</dbReference>
<dbReference type="Gene3D" id="1.25.40.10">
    <property type="entry name" value="Tetratricopeptide repeat domain"/>
    <property type="match status" value="1"/>
</dbReference>
<dbReference type="Proteomes" id="UP000447434">
    <property type="component" value="Chromosome 25"/>
</dbReference>
<evidence type="ECO:0000313" key="3">
    <source>
        <dbReference type="Proteomes" id="UP000447434"/>
    </source>
</evidence>
<reference evidence="3" key="1">
    <citation type="journal article" date="2020" name="Nat. Commun.">
        <title>Genome sequence of the cluster root forming white lupin.</title>
        <authorList>
            <person name="Hufnagel B."/>
            <person name="Marques A."/>
            <person name="Soriano A."/>
            <person name="Marques L."/>
            <person name="Divol F."/>
            <person name="Doumas P."/>
            <person name="Sallet E."/>
            <person name="Mancinotti D."/>
            <person name="Carrere S."/>
            <person name="Marande W."/>
            <person name="Arribat S."/>
            <person name="Keller J."/>
            <person name="Huneau C."/>
            <person name="Blein T."/>
            <person name="Aime D."/>
            <person name="Laguerre M."/>
            <person name="Taylor J."/>
            <person name="Schubert V."/>
            <person name="Nelson M."/>
            <person name="Geu-Flores F."/>
            <person name="Crespi M."/>
            <person name="Gallardo-Guerrero K."/>
            <person name="Delaux P.-M."/>
            <person name="Salse J."/>
            <person name="Berges H."/>
            <person name="Guyot R."/>
            <person name="Gouzy J."/>
            <person name="Peret B."/>
        </authorList>
    </citation>
    <scope>NUCLEOTIDE SEQUENCE [LARGE SCALE GENOMIC DNA]</scope>
    <source>
        <strain evidence="3">cv. Amiga</strain>
    </source>
</reference>
<dbReference type="EMBL" id="WOCE01000025">
    <property type="protein sequence ID" value="KAE9585482.1"/>
    <property type="molecule type" value="Genomic_DNA"/>
</dbReference>
<evidence type="ECO:0000256" key="1">
    <source>
        <dbReference type="PROSITE-ProRule" id="PRU00339"/>
    </source>
</evidence>
<keyword evidence="1" id="KW-0802">TPR repeat</keyword>
<accession>A0A6A4N5A4</accession>
<protein>
    <submittedName>
        <fullName evidence="2">Putative tetratricopeptide-like helical domain-containing protein</fullName>
    </submittedName>
</protein>
<feature type="repeat" description="TPR" evidence="1">
    <location>
        <begin position="132"/>
        <end position="165"/>
    </location>
</feature>
<proteinExistence type="predicted"/>
<evidence type="ECO:0000313" key="2">
    <source>
        <dbReference type="EMBL" id="KAE9585482.1"/>
    </source>
</evidence>
<dbReference type="PANTHER" id="PTHR36350:SF3">
    <property type="entry name" value="TRANSMEMBRANE PROTEIN"/>
    <property type="match status" value="1"/>
</dbReference>
<keyword evidence="3" id="KW-1185">Reference proteome</keyword>
<dbReference type="AlphaFoldDB" id="A0A6A4N5A4"/>
<dbReference type="PANTHER" id="PTHR36350">
    <property type="entry name" value="TRANSMEMBRANE PROTEIN"/>
    <property type="match status" value="1"/>
</dbReference>
<organism evidence="2 3">
    <name type="scientific">Lupinus albus</name>
    <name type="common">White lupine</name>
    <name type="synonym">Lupinus termis</name>
    <dbReference type="NCBI Taxonomy" id="3870"/>
    <lineage>
        <taxon>Eukaryota</taxon>
        <taxon>Viridiplantae</taxon>
        <taxon>Streptophyta</taxon>
        <taxon>Embryophyta</taxon>
        <taxon>Tracheophyta</taxon>
        <taxon>Spermatophyta</taxon>
        <taxon>Magnoliopsida</taxon>
        <taxon>eudicotyledons</taxon>
        <taxon>Gunneridae</taxon>
        <taxon>Pentapetalae</taxon>
        <taxon>rosids</taxon>
        <taxon>fabids</taxon>
        <taxon>Fabales</taxon>
        <taxon>Fabaceae</taxon>
        <taxon>Papilionoideae</taxon>
        <taxon>50 kb inversion clade</taxon>
        <taxon>genistoids sensu lato</taxon>
        <taxon>core genistoids</taxon>
        <taxon>Genisteae</taxon>
        <taxon>Lupinus</taxon>
    </lineage>
</organism>
<dbReference type="SMART" id="SM00028">
    <property type="entry name" value="TPR"/>
    <property type="match status" value="4"/>
</dbReference>
<dbReference type="InterPro" id="IPR011990">
    <property type="entry name" value="TPR-like_helical_dom_sf"/>
</dbReference>
<dbReference type="SUPFAM" id="SSF48452">
    <property type="entry name" value="TPR-like"/>
    <property type="match status" value="1"/>
</dbReference>
<dbReference type="OrthoDB" id="2017782at2759"/>
<name>A0A6A4N5A4_LUPAL</name>
<sequence>MDFSLSKLCHSPTHLSLNLHRSSLPSQLSSSTFVSFKSLPSSTSSFKIKASLNDPPFHKHNKNTLLQTLISPIVETTCVVIAATAFFFVRHMPVVASPLPPLSTVASEQSIDAAEESERVLESRLSENPKDIEALRTLVQLKIRARKTNEAIQVIERLIELEPEEFEWPLLKANMHVYNDDYELARNMFEEILKRDPLRIEAYHGLVMAISESNQPLDDLLNRVEEAVENSKKENKYSEVRDFKLLIAQIKVLQGDFPEALNNYQDLVKEEPRDFRPYLCQGIIYTLLKKKDEAEKQFKKFQRLVPKNHPIRDYFEDSMFSSKLFSQNFEREGAGARS</sequence>
<gene>
    <name evidence="2" type="ORF">Lalb_Chr25g0289431</name>
</gene>